<organism evidence="2 3">
    <name type="scientific">Sitophilus oryzae</name>
    <name type="common">Rice weevil</name>
    <name type="synonym">Curculio oryzae</name>
    <dbReference type="NCBI Taxonomy" id="7048"/>
    <lineage>
        <taxon>Eukaryota</taxon>
        <taxon>Metazoa</taxon>
        <taxon>Ecdysozoa</taxon>
        <taxon>Arthropoda</taxon>
        <taxon>Hexapoda</taxon>
        <taxon>Insecta</taxon>
        <taxon>Pterygota</taxon>
        <taxon>Neoptera</taxon>
        <taxon>Endopterygota</taxon>
        <taxon>Coleoptera</taxon>
        <taxon>Polyphaga</taxon>
        <taxon>Cucujiformia</taxon>
        <taxon>Curculionidae</taxon>
        <taxon>Dryophthorinae</taxon>
        <taxon>Sitophilus</taxon>
    </lineage>
</organism>
<dbReference type="InParanoid" id="A0A6J2Y518"/>
<name>A0A6J2Y518_SITOR</name>
<accession>A0A6J2Y518</accession>
<dbReference type="KEGG" id="soy:115883834"/>
<evidence type="ECO:0000256" key="1">
    <source>
        <dbReference type="SAM" id="MobiDB-lite"/>
    </source>
</evidence>
<protein>
    <submittedName>
        <fullName evidence="3">Uncharacterized protein LOC115883834</fullName>
    </submittedName>
</protein>
<evidence type="ECO:0000313" key="2">
    <source>
        <dbReference type="Proteomes" id="UP000504635"/>
    </source>
</evidence>
<evidence type="ECO:0000313" key="3">
    <source>
        <dbReference type="RefSeq" id="XP_030758100.1"/>
    </source>
</evidence>
<dbReference type="Proteomes" id="UP000504635">
    <property type="component" value="Unplaced"/>
</dbReference>
<keyword evidence="2" id="KW-1185">Reference proteome</keyword>
<dbReference type="GeneID" id="115883834"/>
<proteinExistence type="predicted"/>
<feature type="region of interest" description="Disordered" evidence="1">
    <location>
        <begin position="18"/>
        <end position="44"/>
    </location>
</feature>
<dbReference type="AlphaFoldDB" id="A0A6J2Y518"/>
<gene>
    <name evidence="3" type="primary">LOC115883834</name>
</gene>
<reference evidence="3" key="1">
    <citation type="submission" date="2025-08" db="UniProtKB">
        <authorList>
            <consortium name="RefSeq"/>
        </authorList>
    </citation>
    <scope>IDENTIFICATION</scope>
    <source>
        <tissue evidence="3">Gonads</tissue>
    </source>
</reference>
<dbReference type="RefSeq" id="XP_030758100.1">
    <property type="nucleotide sequence ID" value="XM_030902240.1"/>
</dbReference>
<sequence>MLGGANYARNYPRISKDHAASAEGDDEYQHSNRSSSSKETRLPLDGMNQGSVWVWTRHIAQVVPELGRCIQTCCTPGVNVRLYTFCPVQSRVEPSWTREMIAIEWGHTIVITKLHLLYPCRRLMECYHVKIHQRSQLVSVRFNVSTIRL</sequence>